<evidence type="ECO:0000256" key="4">
    <source>
        <dbReference type="ARBA" id="ARBA00025472"/>
    </source>
</evidence>
<dbReference type="EMBL" id="JAHKNG010000003">
    <property type="protein sequence ID" value="MBU3029071.1"/>
    <property type="molecule type" value="Genomic_DNA"/>
</dbReference>
<comment type="similarity">
    <text evidence="1">Belongs to the ParB family.</text>
</comment>
<evidence type="ECO:0000256" key="5">
    <source>
        <dbReference type="SAM" id="MobiDB-lite"/>
    </source>
</evidence>
<evidence type="ECO:0000256" key="3">
    <source>
        <dbReference type="ARBA" id="ARBA00023125"/>
    </source>
</evidence>
<evidence type="ECO:0000256" key="1">
    <source>
        <dbReference type="ARBA" id="ARBA00006295"/>
    </source>
</evidence>
<dbReference type="InterPro" id="IPR004437">
    <property type="entry name" value="ParB/RepB/Spo0J"/>
</dbReference>
<dbReference type="InterPro" id="IPR050336">
    <property type="entry name" value="Chromosome_partition/occlusion"/>
</dbReference>
<comment type="function">
    <text evidence="4">Involved in chromosome partition. Localize to both poles of the predivisional cell following completion of DNA replication. Binds to the DNA origin of replication.</text>
</comment>
<evidence type="ECO:0000256" key="2">
    <source>
        <dbReference type="ARBA" id="ARBA00022829"/>
    </source>
</evidence>
<feature type="region of interest" description="Disordered" evidence="5">
    <location>
        <begin position="223"/>
        <end position="250"/>
    </location>
</feature>
<gene>
    <name evidence="7" type="ORF">KNW02_02925</name>
</gene>
<dbReference type="NCBIfam" id="TIGR00180">
    <property type="entry name" value="parB_part"/>
    <property type="match status" value="1"/>
</dbReference>
<organism evidence="7 8">
    <name type="scientific">Paracoccus marinaquae</name>
    <dbReference type="NCBI Taxonomy" id="2841926"/>
    <lineage>
        <taxon>Bacteria</taxon>
        <taxon>Pseudomonadati</taxon>
        <taxon>Pseudomonadota</taxon>
        <taxon>Alphaproteobacteria</taxon>
        <taxon>Rhodobacterales</taxon>
        <taxon>Paracoccaceae</taxon>
        <taxon>Paracoccus</taxon>
    </lineage>
</organism>
<dbReference type="PANTHER" id="PTHR33375">
    <property type="entry name" value="CHROMOSOME-PARTITIONING PROTEIN PARB-RELATED"/>
    <property type="match status" value="1"/>
</dbReference>
<feature type="domain" description="ParB-like N-terminal" evidence="6">
    <location>
        <begin position="37"/>
        <end position="129"/>
    </location>
</feature>
<evidence type="ECO:0000313" key="8">
    <source>
        <dbReference type="Proteomes" id="UP001166191"/>
    </source>
</evidence>
<protein>
    <submittedName>
        <fullName evidence="7">ParB/RepB/Spo0J family partition protein</fullName>
    </submittedName>
</protein>
<reference evidence="7" key="1">
    <citation type="submission" date="2021-06" db="EMBL/GenBank/DDBJ databases">
        <title>Paracoccus bacterium XHP0099 sp. nov., isolated from the surface waters of the Yellow Sea.</title>
        <authorList>
            <person name="Xue H."/>
            <person name="Zhang D."/>
        </authorList>
    </citation>
    <scope>NUCLEOTIDE SEQUENCE</scope>
    <source>
        <strain evidence="7">XHP0099</strain>
    </source>
</reference>
<accession>A0ABS6AEQ4</accession>
<dbReference type="Pfam" id="PF23552">
    <property type="entry name" value="ParB_C"/>
    <property type="match status" value="1"/>
</dbReference>
<name>A0ABS6AEQ4_9RHOB</name>
<keyword evidence="2" id="KW-0159">Chromosome partition</keyword>
<keyword evidence="8" id="KW-1185">Reference proteome</keyword>
<dbReference type="InterPro" id="IPR003115">
    <property type="entry name" value="ParB_N"/>
</dbReference>
<dbReference type="Pfam" id="PF02195">
    <property type="entry name" value="ParB_N"/>
    <property type="match status" value="1"/>
</dbReference>
<comment type="caution">
    <text evidence="7">The sequence shown here is derived from an EMBL/GenBank/DDBJ whole genome shotgun (WGS) entry which is preliminary data.</text>
</comment>
<feature type="compositionally biased region" description="Basic and acidic residues" evidence="5">
    <location>
        <begin position="241"/>
        <end position="250"/>
    </location>
</feature>
<evidence type="ECO:0000313" key="7">
    <source>
        <dbReference type="EMBL" id="MBU3029071.1"/>
    </source>
</evidence>
<dbReference type="PANTHER" id="PTHR33375:SF1">
    <property type="entry name" value="CHROMOSOME-PARTITIONING PROTEIN PARB-RELATED"/>
    <property type="match status" value="1"/>
</dbReference>
<dbReference type="Pfam" id="PF17762">
    <property type="entry name" value="HTH_ParB"/>
    <property type="match status" value="1"/>
</dbReference>
<evidence type="ECO:0000259" key="6">
    <source>
        <dbReference type="SMART" id="SM00470"/>
    </source>
</evidence>
<dbReference type="InterPro" id="IPR057240">
    <property type="entry name" value="ParB_dimer_C"/>
</dbReference>
<proteinExistence type="inferred from homology"/>
<dbReference type="CDD" id="cd16393">
    <property type="entry name" value="SPO0J_N"/>
    <property type="match status" value="1"/>
</dbReference>
<dbReference type="InterPro" id="IPR041468">
    <property type="entry name" value="HTH_ParB/Spo0J"/>
</dbReference>
<dbReference type="SMART" id="SM00470">
    <property type="entry name" value="ParB"/>
    <property type="match status" value="1"/>
</dbReference>
<sequence length="297" mass="32739">MSDSKLAKRGLGRGLSALMADMDLATPAPTAPLRDRTMIPIEQLTANPDQPRRSFDPEALQELADSLRARGVLQPLIVRPHPRDQGLYQIVAGERRWRAAQMAQLHEMPVIIRDLSDTEVLEVAIIENIQRADLNAIEEAASFRQLMDRFGHTQEKLAEALNKSRSHIANLLRLLNLPDQVQDLVKDGKLSAGHARALITAPDAAQLARKVIEKGLSVRETEDLVRKLSQPDAPRAKPAPRRAEKDADTRALESDLSAHLKMGVSIAHSGMDGGTLTISYRDLDQLDALCQLLGGHR</sequence>
<dbReference type="Proteomes" id="UP001166191">
    <property type="component" value="Unassembled WGS sequence"/>
</dbReference>
<dbReference type="RefSeq" id="WP_216031767.1">
    <property type="nucleotide sequence ID" value="NZ_JAHKNG010000003.1"/>
</dbReference>
<keyword evidence="3" id="KW-0238">DNA-binding</keyword>